<dbReference type="EMBL" id="BSDE01000006">
    <property type="protein sequence ID" value="GLH74420.1"/>
    <property type="molecule type" value="Genomic_DNA"/>
</dbReference>
<name>A0ABQ5QJR5_9BACT</name>
<proteinExistence type="predicted"/>
<comment type="caution">
    <text evidence="2">The sequence shown here is derived from an EMBL/GenBank/DDBJ whole genome shotgun (WGS) entry which is preliminary data.</text>
</comment>
<sequence>MRGRWARLALSAVLCLASAGLLAEDSPRFGFQVGGLVPASPDLRLTTGGGLAPAFGLRVEWGSREEWGSRLSQTLRLRVDAARFREGRQVSDVSGLHQVLTTKVRYESLGLEQLFYENRWSLGWGVHGLHWTVDSQNQLETPSGTFAPAGSSHWTRLGLSLVAGRQWTKHAEVELRFLSSHYGQENQPTSVVSLNFVWTF</sequence>
<keyword evidence="1" id="KW-0732">Signal</keyword>
<evidence type="ECO:0000256" key="1">
    <source>
        <dbReference type="SAM" id="SignalP"/>
    </source>
</evidence>
<gene>
    <name evidence="2" type="ORF">GETHLI_29220</name>
</gene>
<organism evidence="2 3">
    <name type="scientific">Geothrix limicola</name>
    <dbReference type="NCBI Taxonomy" id="2927978"/>
    <lineage>
        <taxon>Bacteria</taxon>
        <taxon>Pseudomonadati</taxon>
        <taxon>Acidobacteriota</taxon>
        <taxon>Holophagae</taxon>
        <taxon>Holophagales</taxon>
        <taxon>Holophagaceae</taxon>
        <taxon>Geothrix</taxon>
    </lineage>
</organism>
<feature type="chain" id="PRO_5045355248" description="Outer membrane protein beta-barrel domain-containing protein" evidence="1">
    <location>
        <begin position="24"/>
        <end position="200"/>
    </location>
</feature>
<accession>A0ABQ5QJR5</accession>
<reference evidence="2 3" key="1">
    <citation type="journal article" date="2023" name="Antonie Van Leeuwenhoek">
        <title>Mesoterricola silvestris gen. nov., sp. nov., Mesoterricola sediminis sp. nov., Geothrix oryzae sp. nov., Geothrix edaphica sp. nov., Geothrix rubra sp. nov., and Geothrix limicola sp. nov., six novel members of Acidobacteriota isolated from soils.</title>
        <authorList>
            <person name="Itoh H."/>
            <person name="Sugisawa Y."/>
            <person name="Mise K."/>
            <person name="Xu Z."/>
            <person name="Kuniyasu M."/>
            <person name="Ushijima N."/>
            <person name="Kawano K."/>
            <person name="Kobayashi E."/>
            <person name="Shiratori Y."/>
            <person name="Masuda Y."/>
            <person name="Senoo K."/>
        </authorList>
    </citation>
    <scope>NUCLEOTIDE SEQUENCE [LARGE SCALE GENOMIC DNA]</scope>
    <source>
        <strain evidence="2 3">Red804</strain>
    </source>
</reference>
<dbReference type="Proteomes" id="UP001165069">
    <property type="component" value="Unassembled WGS sequence"/>
</dbReference>
<evidence type="ECO:0000313" key="3">
    <source>
        <dbReference type="Proteomes" id="UP001165069"/>
    </source>
</evidence>
<dbReference type="RefSeq" id="WP_285576704.1">
    <property type="nucleotide sequence ID" value="NZ_BSDE01000006.1"/>
</dbReference>
<feature type="signal peptide" evidence="1">
    <location>
        <begin position="1"/>
        <end position="23"/>
    </location>
</feature>
<protein>
    <recommendedName>
        <fullName evidence="4">Outer membrane protein beta-barrel domain-containing protein</fullName>
    </recommendedName>
</protein>
<keyword evidence="3" id="KW-1185">Reference proteome</keyword>
<evidence type="ECO:0000313" key="2">
    <source>
        <dbReference type="EMBL" id="GLH74420.1"/>
    </source>
</evidence>
<evidence type="ECO:0008006" key="4">
    <source>
        <dbReference type="Google" id="ProtNLM"/>
    </source>
</evidence>